<feature type="domain" description="Glycine-rich" evidence="2">
    <location>
        <begin position="241"/>
        <end position="502"/>
    </location>
</feature>
<feature type="region of interest" description="Disordered" evidence="1">
    <location>
        <begin position="265"/>
        <end position="286"/>
    </location>
</feature>
<feature type="region of interest" description="Disordered" evidence="1">
    <location>
        <begin position="422"/>
        <end position="505"/>
    </location>
</feature>
<organism evidence="3 4">
    <name type="scientific">Deinococcus rufus</name>
    <dbReference type="NCBI Taxonomy" id="2136097"/>
    <lineage>
        <taxon>Bacteria</taxon>
        <taxon>Thermotogati</taxon>
        <taxon>Deinococcota</taxon>
        <taxon>Deinococci</taxon>
        <taxon>Deinococcales</taxon>
        <taxon>Deinococcaceae</taxon>
        <taxon>Deinococcus</taxon>
    </lineage>
</organism>
<sequence>MRRVLVWVLALAVVSLGLTAPTLLAPRGISTAGSVAGNALISTGSTALWGTPNVAANNITSGTVPTARLGSGTATASTCLLGNSTWGACGSGGLDTAASYTWTGQHIFNTSQTRFNGNVRINRPTGDANPAYGFIGGINGASTGSLLYYFDTNEWRFNSTPTVNGTAVVLNTDSRLTTPAAHTHAAGDLVSGTVAPDRLGSGTADSTTFLRGDSTWATVSAQPSQVDVYGGPGTVSGTDFGTFTWTKPSWATTVTVTVVGAGGGGGSGRKGAAGAARSGGGGGGGGGVSTATFAADALPATVTVTVGNGGTGAAAVTANSTNGNTGGLSGATSFGTYLRAMAVVGGNGGATAAVTAAGGGGAIYGGSAGGVTSVTAAASQASATVAGAGGGGGGGSISSGNAVFAGGAGAVGGTAMSNAGNGTAGSSGSRNGVAGTIQAAPAPFGSGGGGGGFPSDTTVAAGTGGAGGWPGGGGGGGGAALDTTTPSSGGGGRGGNGVVVVYSTP</sequence>
<keyword evidence="4" id="KW-1185">Reference proteome</keyword>
<evidence type="ECO:0000259" key="2">
    <source>
        <dbReference type="Pfam" id="PF21722"/>
    </source>
</evidence>
<dbReference type="Pfam" id="PF21722">
    <property type="entry name" value="Gly_rich_2"/>
    <property type="match status" value="1"/>
</dbReference>
<evidence type="ECO:0000313" key="4">
    <source>
        <dbReference type="Proteomes" id="UP001595803"/>
    </source>
</evidence>
<proteinExistence type="predicted"/>
<evidence type="ECO:0000313" key="3">
    <source>
        <dbReference type="EMBL" id="MFC3833523.1"/>
    </source>
</evidence>
<feature type="compositionally biased region" description="Low complexity" evidence="1">
    <location>
        <begin position="422"/>
        <end position="432"/>
    </location>
</feature>
<evidence type="ECO:0000256" key="1">
    <source>
        <dbReference type="SAM" id="MobiDB-lite"/>
    </source>
</evidence>
<dbReference type="InterPro" id="IPR049304">
    <property type="entry name" value="Gly_rich_dom"/>
</dbReference>
<feature type="compositionally biased region" description="Gly residues" evidence="1">
    <location>
        <begin position="462"/>
        <end position="479"/>
    </location>
</feature>
<gene>
    <name evidence="3" type="ORF">ACFOSB_11705</name>
</gene>
<dbReference type="RefSeq" id="WP_380102160.1">
    <property type="nucleotide sequence ID" value="NZ_JBHRZG010000011.1"/>
</dbReference>
<name>A0ABV7Z904_9DEIO</name>
<comment type="caution">
    <text evidence="3">The sequence shown here is derived from an EMBL/GenBank/DDBJ whole genome shotgun (WGS) entry which is preliminary data.</text>
</comment>
<protein>
    <submittedName>
        <fullName evidence="3">Glycine-rich domain-containing protein</fullName>
    </submittedName>
</protein>
<dbReference type="EMBL" id="JBHRZG010000011">
    <property type="protein sequence ID" value="MFC3833523.1"/>
    <property type="molecule type" value="Genomic_DNA"/>
</dbReference>
<accession>A0ABV7Z904</accession>
<reference evidence="4" key="1">
    <citation type="journal article" date="2019" name="Int. J. Syst. Evol. Microbiol.">
        <title>The Global Catalogue of Microorganisms (GCM) 10K type strain sequencing project: providing services to taxonomists for standard genome sequencing and annotation.</title>
        <authorList>
            <consortium name="The Broad Institute Genomics Platform"/>
            <consortium name="The Broad Institute Genome Sequencing Center for Infectious Disease"/>
            <person name="Wu L."/>
            <person name="Ma J."/>
        </authorList>
    </citation>
    <scope>NUCLEOTIDE SEQUENCE [LARGE SCALE GENOMIC DNA]</scope>
    <source>
        <strain evidence="4">CCTCC AB 2017081</strain>
    </source>
</reference>
<dbReference type="Proteomes" id="UP001595803">
    <property type="component" value="Unassembled WGS sequence"/>
</dbReference>
<feature type="compositionally biased region" description="Gly residues" evidence="1">
    <location>
        <begin position="488"/>
        <end position="497"/>
    </location>
</feature>